<gene>
    <name evidence="1" type="ORF">E6K81_05520</name>
</gene>
<organism evidence="1 2">
    <name type="scientific">Eiseniibacteriota bacterium</name>
    <dbReference type="NCBI Taxonomy" id="2212470"/>
    <lineage>
        <taxon>Bacteria</taxon>
        <taxon>Candidatus Eiseniibacteriota</taxon>
    </lineage>
</organism>
<dbReference type="GO" id="GO:0016829">
    <property type="term" value="F:lyase activity"/>
    <property type="evidence" value="ECO:0007669"/>
    <property type="project" value="InterPro"/>
</dbReference>
<evidence type="ECO:0008006" key="3">
    <source>
        <dbReference type="Google" id="ProtNLM"/>
    </source>
</evidence>
<name>A0A538UB34_UNCEI</name>
<accession>A0A538UB34</accession>
<dbReference type="Gene3D" id="2.40.400.10">
    <property type="entry name" value="Acetoacetate decarboxylase-like"/>
    <property type="match status" value="1"/>
</dbReference>
<dbReference type="Proteomes" id="UP000319771">
    <property type="component" value="Unassembled WGS sequence"/>
</dbReference>
<dbReference type="InterPro" id="IPR010451">
    <property type="entry name" value="Acetoacetate_decarboxylase"/>
</dbReference>
<evidence type="ECO:0000313" key="2">
    <source>
        <dbReference type="Proteomes" id="UP000319771"/>
    </source>
</evidence>
<proteinExistence type="predicted"/>
<dbReference type="Pfam" id="PF06314">
    <property type="entry name" value="ADC"/>
    <property type="match status" value="1"/>
</dbReference>
<dbReference type="InterPro" id="IPR023375">
    <property type="entry name" value="ADC_dom_sf"/>
</dbReference>
<dbReference type="AlphaFoldDB" id="A0A538UB34"/>
<reference evidence="1 2" key="1">
    <citation type="journal article" date="2019" name="Nat. Microbiol.">
        <title>Mediterranean grassland soil C-N compound turnover is dependent on rainfall and depth, and is mediated by genomically divergent microorganisms.</title>
        <authorList>
            <person name="Diamond S."/>
            <person name="Andeer P.F."/>
            <person name="Li Z."/>
            <person name="Crits-Christoph A."/>
            <person name="Burstein D."/>
            <person name="Anantharaman K."/>
            <person name="Lane K.R."/>
            <person name="Thomas B.C."/>
            <person name="Pan C."/>
            <person name="Northen T.R."/>
            <person name="Banfield J.F."/>
        </authorList>
    </citation>
    <scope>NUCLEOTIDE SEQUENCE [LARGE SCALE GENOMIC DNA]</scope>
    <source>
        <strain evidence="1">WS_11</strain>
    </source>
</reference>
<dbReference type="EMBL" id="VBPB01000081">
    <property type="protein sequence ID" value="TMQ73105.1"/>
    <property type="molecule type" value="Genomic_DNA"/>
</dbReference>
<sequence>MSGSALEARRYHYRHAINGFFEIPTDNARAILPHGLQPVEPHHGRSILTVTAFEFHDSAVGAYRELALSVIIPPRIHPGEPMPRAAMYPFLVGTTTAEARQHGMEVWRLPHFPENLDVAFEQKDGAIVVTAAARGKPILTLRVTDGGAVAWDQVEHRYQTFMSDAAGGYVSPLVMAGPFMEHEEERGSLVLHPHLFNRAIDPD</sequence>
<dbReference type="SUPFAM" id="SSF160104">
    <property type="entry name" value="Acetoacetate decarboxylase-like"/>
    <property type="match status" value="1"/>
</dbReference>
<evidence type="ECO:0000313" key="1">
    <source>
        <dbReference type="EMBL" id="TMQ73105.1"/>
    </source>
</evidence>
<protein>
    <recommendedName>
        <fullName evidence="3">Acetoacetate decarboxylase</fullName>
    </recommendedName>
</protein>
<comment type="caution">
    <text evidence="1">The sequence shown here is derived from an EMBL/GenBank/DDBJ whole genome shotgun (WGS) entry which is preliminary data.</text>
</comment>
<feature type="non-terminal residue" evidence="1">
    <location>
        <position position="203"/>
    </location>
</feature>